<evidence type="ECO:0000313" key="2">
    <source>
        <dbReference type="EMBL" id="GGY75117.1"/>
    </source>
</evidence>
<sequence length="318" mass="34786">MAFDHADIQISEQQADGIKIRFSQKLIWGSKENCLHTLESDSSGASTLKIYNQSNQSDWNLLSSCKVNRSIQVILNLKSLEGLKVKVDHGNVDLGDVKTKSFYLTIDHGDLVSKKIIGQKISLQYDHGDFRSNELNAPLIKINGDHGDLAVDEITSENLTIDGSHGNLIINKAKVATADLNQAHVDSTFNEWHGKTLSSRDDHGNLNFNRVSLESVSLVNDHGDVLLNGSVRQVLVKDAHGDINVSLTNSEFSLIEAKNDHGKISLRIPAKSVCELKLSDEQTLSGNLLKSNGECARNANTQVVKLHSSKGNVSVIGF</sequence>
<dbReference type="Pfam" id="PF13349">
    <property type="entry name" value="DUF4097"/>
    <property type="match status" value="1"/>
</dbReference>
<evidence type="ECO:0000313" key="3">
    <source>
        <dbReference type="Proteomes" id="UP000619761"/>
    </source>
</evidence>
<accession>A0ABQ3B1X3</accession>
<proteinExistence type="predicted"/>
<dbReference type="Proteomes" id="UP000619761">
    <property type="component" value="Unassembled WGS sequence"/>
</dbReference>
<organism evidence="2 3">
    <name type="scientific">Cellvibrio zantedeschiae</name>
    <dbReference type="NCBI Taxonomy" id="1237077"/>
    <lineage>
        <taxon>Bacteria</taxon>
        <taxon>Pseudomonadati</taxon>
        <taxon>Pseudomonadota</taxon>
        <taxon>Gammaproteobacteria</taxon>
        <taxon>Cellvibrionales</taxon>
        <taxon>Cellvibrionaceae</taxon>
        <taxon>Cellvibrio</taxon>
    </lineage>
</organism>
<reference evidence="3" key="1">
    <citation type="journal article" date="2019" name="Int. J. Syst. Evol. Microbiol.">
        <title>The Global Catalogue of Microorganisms (GCM) 10K type strain sequencing project: providing services to taxonomists for standard genome sequencing and annotation.</title>
        <authorList>
            <consortium name="The Broad Institute Genomics Platform"/>
            <consortium name="The Broad Institute Genome Sequencing Center for Infectious Disease"/>
            <person name="Wu L."/>
            <person name="Ma J."/>
        </authorList>
    </citation>
    <scope>NUCLEOTIDE SEQUENCE [LARGE SCALE GENOMIC DNA]</scope>
    <source>
        <strain evidence="3">KCTC 32239</strain>
    </source>
</reference>
<comment type="caution">
    <text evidence="2">The sequence shown here is derived from an EMBL/GenBank/DDBJ whole genome shotgun (WGS) entry which is preliminary data.</text>
</comment>
<dbReference type="InterPro" id="IPR025164">
    <property type="entry name" value="Toastrack_DUF4097"/>
</dbReference>
<gene>
    <name evidence="2" type="ORF">GCM10011613_20770</name>
</gene>
<evidence type="ECO:0000259" key="1">
    <source>
        <dbReference type="Pfam" id="PF13349"/>
    </source>
</evidence>
<feature type="domain" description="DUF4097" evidence="1">
    <location>
        <begin position="4"/>
        <end position="178"/>
    </location>
</feature>
<keyword evidence="3" id="KW-1185">Reference proteome</keyword>
<name>A0ABQ3B1X3_9GAMM</name>
<protein>
    <recommendedName>
        <fullName evidence="1">DUF4097 domain-containing protein</fullName>
    </recommendedName>
</protein>
<dbReference type="EMBL" id="BMYZ01000001">
    <property type="protein sequence ID" value="GGY75117.1"/>
    <property type="molecule type" value="Genomic_DNA"/>
</dbReference>